<keyword evidence="5" id="KW-0479">Metal-binding</keyword>
<dbReference type="CDD" id="cd03858">
    <property type="entry name" value="M14_CP_N-E_like"/>
    <property type="match status" value="1"/>
</dbReference>
<accession>A0A0J7KJS1</accession>
<evidence type="ECO:0000256" key="8">
    <source>
        <dbReference type="ARBA" id="ARBA00023180"/>
    </source>
</evidence>
<evidence type="ECO:0000256" key="7">
    <source>
        <dbReference type="ARBA" id="ARBA00022833"/>
    </source>
</evidence>
<dbReference type="InterPro" id="IPR057246">
    <property type="entry name" value="CARBOXYPEPT_ZN_1"/>
</dbReference>
<keyword evidence="4" id="KW-0645">Protease</keyword>
<dbReference type="PANTHER" id="PTHR11532">
    <property type="entry name" value="PROTEASE M14 CARBOXYPEPTIDASE"/>
    <property type="match status" value="1"/>
</dbReference>
<dbReference type="OrthoDB" id="10249045at2759"/>
<feature type="signal peptide" evidence="12">
    <location>
        <begin position="1"/>
        <end position="23"/>
    </location>
</feature>
<dbReference type="CDD" id="cd11308">
    <property type="entry name" value="Peptidase_M14NE-CP-C_like"/>
    <property type="match status" value="2"/>
</dbReference>
<dbReference type="PANTHER" id="PTHR11532:SF62">
    <property type="entry name" value="CARBOXYPEPTIDASE D"/>
    <property type="match status" value="1"/>
</dbReference>
<name>A0A0J7KJS1_LASNI</name>
<evidence type="ECO:0000256" key="10">
    <source>
        <dbReference type="SAM" id="MobiDB-lite"/>
    </source>
</evidence>
<comment type="similarity">
    <text evidence="2 9">Belongs to the peptidase M14 family.</text>
</comment>
<dbReference type="SMART" id="SM00631">
    <property type="entry name" value="Zn_pept"/>
    <property type="match status" value="2"/>
</dbReference>
<dbReference type="PRINTS" id="PR00765">
    <property type="entry name" value="CRBOXYPTASEA"/>
</dbReference>
<dbReference type="Gene3D" id="2.60.40.1120">
    <property type="entry name" value="Carboxypeptidase-like, regulatory domain"/>
    <property type="match status" value="4"/>
</dbReference>
<dbReference type="InterPro" id="IPR000834">
    <property type="entry name" value="Peptidase_M14"/>
</dbReference>
<comment type="caution">
    <text evidence="9">Lacks conserved residue(s) required for the propagation of feature annotation.</text>
</comment>
<dbReference type="GO" id="GO:0006518">
    <property type="term" value="P:peptide metabolic process"/>
    <property type="evidence" value="ECO:0007669"/>
    <property type="project" value="TreeGrafter"/>
</dbReference>
<feature type="domain" description="Peptidase M14" evidence="13">
    <location>
        <begin position="450"/>
        <end position="747"/>
    </location>
</feature>
<evidence type="ECO:0000256" key="11">
    <source>
        <dbReference type="SAM" id="Phobius"/>
    </source>
</evidence>
<feature type="domain" description="Peptidase M14" evidence="13">
    <location>
        <begin position="1197"/>
        <end position="1469"/>
    </location>
</feature>
<keyword evidence="8" id="KW-0325">Glycoprotein</keyword>
<keyword evidence="7" id="KW-0862">Zinc</keyword>
<feature type="transmembrane region" description="Helical" evidence="11">
    <location>
        <begin position="1561"/>
        <end position="1585"/>
    </location>
</feature>
<dbReference type="GO" id="GO:0005615">
    <property type="term" value="C:extracellular space"/>
    <property type="evidence" value="ECO:0007669"/>
    <property type="project" value="TreeGrafter"/>
</dbReference>
<protein>
    <submittedName>
        <fullName evidence="14">Carboxypeptidase d</fullName>
    </submittedName>
</protein>
<evidence type="ECO:0000313" key="15">
    <source>
        <dbReference type="Proteomes" id="UP000036403"/>
    </source>
</evidence>
<feature type="region of interest" description="Disordered" evidence="10">
    <location>
        <begin position="1629"/>
        <end position="1669"/>
    </location>
</feature>
<dbReference type="Pfam" id="PF13620">
    <property type="entry name" value="CarboxypepD_reg"/>
    <property type="match status" value="3"/>
</dbReference>
<keyword evidence="11" id="KW-1133">Transmembrane helix</keyword>
<dbReference type="CDD" id="cd03868">
    <property type="entry name" value="M14_CPD_I"/>
    <property type="match status" value="1"/>
</dbReference>
<keyword evidence="12" id="KW-0732">Signal</keyword>
<feature type="chain" id="PRO_5005290058" evidence="12">
    <location>
        <begin position="24"/>
        <end position="1669"/>
    </location>
</feature>
<evidence type="ECO:0000256" key="6">
    <source>
        <dbReference type="ARBA" id="ARBA00022801"/>
    </source>
</evidence>
<keyword evidence="6" id="KW-0378">Hydrolase</keyword>
<evidence type="ECO:0000256" key="1">
    <source>
        <dbReference type="ARBA" id="ARBA00001947"/>
    </source>
</evidence>
<keyword evidence="11" id="KW-0812">Transmembrane</keyword>
<organism evidence="14 15">
    <name type="scientific">Lasius niger</name>
    <name type="common">Black garden ant</name>
    <dbReference type="NCBI Taxonomy" id="67767"/>
    <lineage>
        <taxon>Eukaryota</taxon>
        <taxon>Metazoa</taxon>
        <taxon>Ecdysozoa</taxon>
        <taxon>Arthropoda</taxon>
        <taxon>Hexapoda</taxon>
        <taxon>Insecta</taxon>
        <taxon>Pterygota</taxon>
        <taxon>Neoptera</taxon>
        <taxon>Endopterygota</taxon>
        <taxon>Hymenoptera</taxon>
        <taxon>Apocrita</taxon>
        <taxon>Aculeata</taxon>
        <taxon>Formicoidea</taxon>
        <taxon>Formicidae</taxon>
        <taxon>Formicinae</taxon>
        <taxon>Lasius</taxon>
        <taxon>Lasius</taxon>
    </lineage>
</organism>
<evidence type="ECO:0000256" key="12">
    <source>
        <dbReference type="SAM" id="SignalP"/>
    </source>
</evidence>
<feature type="active site" description="Proton donor/acceptor" evidence="9">
    <location>
        <position position="717"/>
    </location>
</feature>
<dbReference type="PROSITE" id="PS00133">
    <property type="entry name" value="CARBOXYPEPT_ZN_2"/>
    <property type="match status" value="2"/>
</dbReference>
<dbReference type="InterPro" id="IPR050753">
    <property type="entry name" value="Peptidase_M14_domain"/>
</dbReference>
<dbReference type="EMBL" id="LBMM01006597">
    <property type="protein sequence ID" value="KMQ90474.1"/>
    <property type="molecule type" value="Genomic_DNA"/>
</dbReference>
<gene>
    <name evidence="14" type="ORF">RF55_9770</name>
</gene>
<feature type="domain" description="Peptidase M14" evidence="13">
    <location>
        <begin position="39"/>
        <end position="339"/>
    </location>
</feature>
<feature type="compositionally biased region" description="Basic and acidic residues" evidence="10">
    <location>
        <begin position="1653"/>
        <end position="1669"/>
    </location>
</feature>
<dbReference type="Proteomes" id="UP000036403">
    <property type="component" value="Unassembled WGS sequence"/>
</dbReference>
<keyword evidence="15" id="KW-1185">Reference proteome</keyword>
<dbReference type="GO" id="GO:0016485">
    <property type="term" value="P:protein processing"/>
    <property type="evidence" value="ECO:0007669"/>
    <property type="project" value="TreeGrafter"/>
</dbReference>
<reference evidence="14 15" key="1">
    <citation type="submission" date="2015-04" db="EMBL/GenBank/DDBJ databases">
        <title>Lasius niger genome sequencing.</title>
        <authorList>
            <person name="Konorov E.A."/>
            <person name="Nikitin M.A."/>
            <person name="Kirill M.V."/>
            <person name="Chang P."/>
        </authorList>
    </citation>
    <scope>NUCLEOTIDE SEQUENCE [LARGE SCALE GENOMIC DNA]</scope>
    <source>
        <tissue evidence="14">Whole</tissue>
    </source>
</reference>
<dbReference type="PROSITE" id="PS52035">
    <property type="entry name" value="PEPTIDASE_M14"/>
    <property type="match status" value="3"/>
</dbReference>
<dbReference type="PROSITE" id="PS00132">
    <property type="entry name" value="CARBOXYPEPT_ZN_1"/>
    <property type="match status" value="2"/>
</dbReference>
<evidence type="ECO:0000256" key="5">
    <source>
        <dbReference type="ARBA" id="ARBA00022723"/>
    </source>
</evidence>
<dbReference type="SUPFAM" id="SSF49464">
    <property type="entry name" value="Carboxypeptidase regulatory domain-like"/>
    <property type="match status" value="4"/>
</dbReference>
<proteinExistence type="inferred from homology"/>
<dbReference type="Pfam" id="PF00246">
    <property type="entry name" value="Peptidase_M14"/>
    <property type="match status" value="3"/>
</dbReference>
<dbReference type="InterPro" id="IPR057247">
    <property type="entry name" value="CARBOXYPEPT_ZN_2"/>
</dbReference>
<evidence type="ECO:0000256" key="2">
    <source>
        <dbReference type="ARBA" id="ARBA00005988"/>
    </source>
</evidence>
<keyword evidence="3 14" id="KW-0121">Carboxypeptidase</keyword>
<dbReference type="STRING" id="67767.A0A0J7KJS1"/>
<evidence type="ECO:0000259" key="13">
    <source>
        <dbReference type="PROSITE" id="PS52035"/>
    </source>
</evidence>
<evidence type="ECO:0000256" key="3">
    <source>
        <dbReference type="ARBA" id="ARBA00022645"/>
    </source>
</evidence>
<dbReference type="SUPFAM" id="SSF53187">
    <property type="entry name" value="Zn-dependent exopeptidases"/>
    <property type="match status" value="4"/>
</dbReference>
<dbReference type="FunFam" id="3.40.630.10:FF:000020">
    <property type="entry name" value="Carboxypeptidase D"/>
    <property type="match status" value="2"/>
</dbReference>
<dbReference type="InterPro" id="IPR008969">
    <property type="entry name" value="CarboxyPept-like_regulatory"/>
</dbReference>
<feature type="compositionally biased region" description="Acidic residues" evidence="10">
    <location>
        <begin position="1641"/>
        <end position="1651"/>
    </location>
</feature>
<feature type="active site" description="Proton donor/acceptor" evidence="9">
    <location>
        <position position="309"/>
    </location>
</feature>
<dbReference type="FunFam" id="2.60.40.1120:FF:000016">
    <property type="entry name" value="carboxypeptidase D isoform X2"/>
    <property type="match status" value="1"/>
</dbReference>
<evidence type="ECO:0000256" key="9">
    <source>
        <dbReference type="PROSITE-ProRule" id="PRU01379"/>
    </source>
</evidence>
<dbReference type="GO" id="GO:0004181">
    <property type="term" value="F:metallocarboxypeptidase activity"/>
    <property type="evidence" value="ECO:0007669"/>
    <property type="project" value="InterPro"/>
</dbReference>
<dbReference type="PaxDb" id="67767-A0A0J7KJS1"/>
<keyword evidence="11" id="KW-0472">Membrane</keyword>
<comment type="caution">
    <text evidence="14">The sequence shown here is derived from an EMBL/GenBank/DDBJ whole genome shotgun (WGS) entry which is preliminary data.</text>
</comment>
<comment type="cofactor">
    <cofactor evidence="1">
        <name>Zn(2+)</name>
        <dbReference type="ChEBI" id="CHEBI:29105"/>
    </cofactor>
</comment>
<dbReference type="Gene3D" id="3.40.630.10">
    <property type="entry name" value="Zn peptidases"/>
    <property type="match status" value="4"/>
</dbReference>
<dbReference type="GO" id="GO:0008270">
    <property type="term" value="F:zinc ion binding"/>
    <property type="evidence" value="ECO:0007669"/>
    <property type="project" value="InterPro"/>
</dbReference>
<evidence type="ECO:0000313" key="14">
    <source>
        <dbReference type="EMBL" id="KMQ90474.1"/>
    </source>
</evidence>
<evidence type="ECO:0000256" key="4">
    <source>
        <dbReference type="ARBA" id="ARBA00022670"/>
    </source>
</evidence>
<sequence length="1669" mass="187808">MEGQRYGLTLLVCVVVLVALVNSHSLNSQDDDTDYVTTSYTHYDELRQLLRSLEQRYPHLARVFSVGRSVKGRDLLVLEISENVRQRSLGEPMVKYVANMHGDEAVGRELLVILGQYLLDRYGKDDRVSRLVNQTDIYLMPSMNPDGFENSLEGKCESKEDFSGRENANRVDLNRDFPDQFDRRLSQIKKGISILNGRQNETVAMMTWISNEPFVLSGNLHGGAVVASYPYDSGIPKTCCIESKSPDDNLFKYLAHVYADNHPEMRRGDACPPEIFPGGVTNGAYWYEVIGGMQDYNYARSNAFEITFELSCCKYPPGSTIPDQWQLNKESLIKYLEQAHIGIKGIVRNRDDGKPIERANVVVEGINHNVTTTVDGEYWRLLLPGTYSVYATAWGYKPSEPVNVTVLKGTPTVLNFTLSKEVFNEQGTNAVDEIVRPIDKYGFYHTVEFKHHNYVAMERFLKELNANYPNITRLYSIGSSVQGRELYVMEVTKDPGKHSSEKPEVKYVGNMHGNEVVGREMLLLLLRYLCENYGNDERVTRLVETVRLHVLPSMNPDGYEISKEGDVYGVKGRANAMDVDLNRNFPDSSQVNDLNQHQQPETEAVMRWIARIPFVLSANLHGGALVANYPYDSGPQEFVANLSPDNDVFKMLALTYSYAHPRMHLGEPCPPLMKGSKTLLDERFPEGITNGAAWYPVPGGMQDYNYLRSNDFEITLEIGCTKFPNASDLPNYWLENREPLLRFIEMSRKGIHGMVSSSIGTPIPHARISVEGIKHDIYTTEGGDYWRLLVPGRYNVTVSAMGYESLTQDVNVPRYGEKNEDAETTLDFTLMRDDPLHWSSAYDFGLRANLQDGYLKNSDLSARFSQLENHQPNIAEFIANDSPISMAIHSLKITHNMGSPDENKFHIALVGGLFASQPAGREILLRLATHILMGNRIGNPPIERILDDALLHFIPGIDPAFDDIEEESKDCNPVVKNEVGDKLLSENNTKQTDIITNAFEKMLQTEDYDVVVILGGGASQISYSNDDLNTFKTLAEDYEHSRHKEICSYSNNSTQRLTNFIQHVYNIPAMSISLSCCNYPPADSIPIIWRENLGPLMELVQNLASGIRATVMDEHGAPLRGASVKLGKRSYGVSRNMAYFKMILVPGEYTLTVSCEGYDTRVLKVSVRQQNVTDIDIKMISRKNATQLDAVADRERVPEKLSYVNRVLSDLNAKYPRQTTLHIIGKTAKGSEIMCLEIGSDNDRIERSSIVFSAGVLRAEPVTSGVLLHLASYLLDNYKSNATIARYIDDFSIYVAPDFSPDDFNANLTCASPRSDGPRQFSIHNKHDDEAAMIANWFRDVNAVLAVNLNSGSRHIEIPFGREYGTMDERRYESADEDLLRHLASVYADARADKLSESSKCKRDTNIGDNSVIHAGIGIGKGGHPLMDYVYFNTSTLMMDVYVTCCTTDHSSVVWQENKASLLACVQELSKGVRGYVTNEGDEPIVDVVLSYDRSPHVIRNGKSGFYSILLPSGSHNVTATASGYHEETKLVSTHLSETRKYSRLMFKLIRDDNIIGMPRLVFIMITGMICFGVVLCCICICTKYQSSEDSEKSRKGYAFSLLKDGGSFFDDDEKEIVIFRKPVDERYSSNDNEVTRPYFDDDNSSEDGSDLEFIRPEREWSDKIPRQT</sequence>